<keyword evidence="1" id="KW-0472">Membrane</keyword>
<dbReference type="PANTHER" id="PTHR47123:SF7">
    <property type="entry name" value="DUF295 DOMAIN-CONTAINING PROTEIN"/>
    <property type="match status" value="1"/>
</dbReference>
<keyword evidence="1" id="KW-1133">Transmembrane helix</keyword>
<dbReference type="EMBL" id="CAKOAT010430710">
    <property type="protein sequence ID" value="CAH8371735.1"/>
    <property type="molecule type" value="Genomic_DNA"/>
</dbReference>
<feature type="transmembrane region" description="Helical" evidence="1">
    <location>
        <begin position="110"/>
        <end position="128"/>
    </location>
</feature>
<evidence type="ECO:0000256" key="1">
    <source>
        <dbReference type="SAM" id="Phobius"/>
    </source>
</evidence>
<comment type="caution">
    <text evidence="3">The sequence shown here is derived from an EMBL/GenBank/DDBJ whole genome shotgun (WGS) entry which is preliminary data.</text>
</comment>
<dbReference type="PANTHER" id="PTHR47123">
    <property type="entry name" value="F-BOX PROTEIN SKIP23"/>
    <property type="match status" value="1"/>
</dbReference>
<keyword evidence="4" id="KW-1185">Reference proteome</keyword>
<reference evidence="3 4" key="1">
    <citation type="submission" date="2022-03" db="EMBL/GenBank/DDBJ databases">
        <authorList>
            <person name="Macdonald S."/>
            <person name="Ahmed S."/>
            <person name="Newling K."/>
        </authorList>
    </citation>
    <scope>NUCLEOTIDE SEQUENCE [LARGE SCALE GENOMIC DNA]</scope>
</reference>
<sequence>TEIETAPGPFLEAITSFNGNFYAIDPAGVTKVVKPTLEVNSFQPSRPCDKTRKRWLFKSEDKLLLVEMCTNKRKEYLRQKLLAEMGWFEVSELNKERNDWIQVEDLGGRVLFGITIALFLACLIRFRVSDPTL</sequence>
<name>A0ABC8L3W8_ERUVS</name>
<evidence type="ECO:0000313" key="3">
    <source>
        <dbReference type="EMBL" id="CAH8371735.1"/>
    </source>
</evidence>
<protein>
    <recommendedName>
        <fullName evidence="2">KIB1-4 beta-propeller domain-containing protein</fullName>
    </recommendedName>
</protein>
<dbReference type="InterPro" id="IPR051304">
    <property type="entry name" value="SCF_F-box_domain"/>
</dbReference>
<organism evidence="3 4">
    <name type="scientific">Eruca vesicaria subsp. sativa</name>
    <name type="common">Garden rocket</name>
    <name type="synonym">Eruca sativa</name>
    <dbReference type="NCBI Taxonomy" id="29727"/>
    <lineage>
        <taxon>Eukaryota</taxon>
        <taxon>Viridiplantae</taxon>
        <taxon>Streptophyta</taxon>
        <taxon>Embryophyta</taxon>
        <taxon>Tracheophyta</taxon>
        <taxon>Spermatophyta</taxon>
        <taxon>Magnoliopsida</taxon>
        <taxon>eudicotyledons</taxon>
        <taxon>Gunneridae</taxon>
        <taxon>Pentapetalae</taxon>
        <taxon>rosids</taxon>
        <taxon>malvids</taxon>
        <taxon>Brassicales</taxon>
        <taxon>Brassicaceae</taxon>
        <taxon>Brassiceae</taxon>
        <taxon>Eruca</taxon>
    </lineage>
</organism>
<evidence type="ECO:0000259" key="2">
    <source>
        <dbReference type="Pfam" id="PF03478"/>
    </source>
</evidence>
<proteinExistence type="predicted"/>
<keyword evidence="1" id="KW-0812">Transmembrane</keyword>
<dbReference type="InterPro" id="IPR005174">
    <property type="entry name" value="KIB1-4_b-propeller"/>
</dbReference>
<feature type="non-terminal residue" evidence="3">
    <location>
        <position position="1"/>
    </location>
</feature>
<dbReference type="Proteomes" id="UP001642260">
    <property type="component" value="Unassembled WGS sequence"/>
</dbReference>
<gene>
    <name evidence="3" type="ORF">ERUC_LOCUS31589</name>
</gene>
<dbReference type="Pfam" id="PF03478">
    <property type="entry name" value="Beta-prop_KIB1-4"/>
    <property type="match status" value="1"/>
</dbReference>
<feature type="domain" description="KIB1-4 beta-propeller" evidence="2">
    <location>
        <begin position="9"/>
        <end position="112"/>
    </location>
</feature>
<dbReference type="AlphaFoldDB" id="A0ABC8L3W8"/>
<evidence type="ECO:0000313" key="4">
    <source>
        <dbReference type="Proteomes" id="UP001642260"/>
    </source>
</evidence>
<accession>A0ABC8L3W8</accession>